<reference evidence="12" key="1">
    <citation type="submission" date="2020-07" db="EMBL/GenBank/DDBJ databases">
        <title>The High-quality genome of the commercially important snow crab, Chionoecetes opilio.</title>
        <authorList>
            <person name="Jeong J.-H."/>
            <person name="Ryu S."/>
        </authorList>
    </citation>
    <scope>NUCLEOTIDE SEQUENCE</scope>
    <source>
        <strain evidence="12">MADBK_172401_WGS</strain>
        <tissue evidence="12">Digestive gland</tissue>
    </source>
</reference>
<keyword evidence="3" id="KW-0812">Transmembrane</keyword>
<dbReference type="InterPro" id="IPR019594">
    <property type="entry name" value="Glu/Gly-bd"/>
</dbReference>
<dbReference type="Proteomes" id="UP000770661">
    <property type="component" value="Unassembled WGS sequence"/>
</dbReference>
<dbReference type="SUPFAM" id="SSF53850">
    <property type="entry name" value="Periplasmic binding protein-like II"/>
    <property type="match status" value="1"/>
</dbReference>
<keyword evidence="7 12" id="KW-0675">Receptor</keyword>
<sequence length="199" mass="22293">MLAAYVDLKKVFDSVHRESLWDLLRLRGIPARTIGLITGLYYGTESAVKCGKPMVFTFNDETQGIPGCQGYAADLMRLLQRKLNFSEVILPVQGFGSVTNNGSWNGMVGELSRLKADLSPLDFSPSAERANVLDFGVTYSLDGVIILGQAPSLVSRPFLLLNIFSPLVCFSHPKYFLFLRYYAFQTMRLERVTRLTRPV</sequence>
<evidence type="ECO:0000256" key="6">
    <source>
        <dbReference type="ARBA" id="ARBA00023136"/>
    </source>
</evidence>
<keyword evidence="13" id="KW-1185">Reference proteome</keyword>
<evidence type="ECO:0000256" key="3">
    <source>
        <dbReference type="ARBA" id="ARBA00022692"/>
    </source>
</evidence>
<evidence type="ECO:0000313" key="13">
    <source>
        <dbReference type="Proteomes" id="UP000770661"/>
    </source>
</evidence>
<keyword evidence="8" id="KW-0325">Glycoprotein</keyword>
<keyword evidence="10" id="KW-0407">Ion channel</keyword>
<dbReference type="GO" id="GO:0015276">
    <property type="term" value="F:ligand-gated monoatomic ion channel activity"/>
    <property type="evidence" value="ECO:0007669"/>
    <property type="project" value="InterPro"/>
</dbReference>
<evidence type="ECO:0000256" key="4">
    <source>
        <dbReference type="ARBA" id="ARBA00022989"/>
    </source>
</evidence>
<dbReference type="AlphaFoldDB" id="A0A8J4Y0X9"/>
<evidence type="ECO:0000256" key="10">
    <source>
        <dbReference type="ARBA" id="ARBA00023303"/>
    </source>
</evidence>
<evidence type="ECO:0000256" key="7">
    <source>
        <dbReference type="ARBA" id="ARBA00023170"/>
    </source>
</evidence>
<evidence type="ECO:0000256" key="1">
    <source>
        <dbReference type="ARBA" id="ARBA00004141"/>
    </source>
</evidence>
<accession>A0A8J4Y0X9</accession>
<evidence type="ECO:0000256" key="2">
    <source>
        <dbReference type="ARBA" id="ARBA00022448"/>
    </source>
</evidence>
<evidence type="ECO:0000256" key="8">
    <source>
        <dbReference type="ARBA" id="ARBA00023180"/>
    </source>
</evidence>
<evidence type="ECO:0000256" key="9">
    <source>
        <dbReference type="ARBA" id="ARBA00023286"/>
    </source>
</evidence>
<keyword evidence="9" id="KW-1071">Ligand-gated ion channel</keyword>
<protein>
    <submittedName>
        <fullName evidence="12">Glutamate receptor</fullName>
    </submittedName>
</protein>
<dbReference type="Pfam" id="PF10613">
    <property type="entry name" value="Lig_chan-Glu_bd"/>
    <property type="match status" value="1"/>
</dbReference>
<evidence type="ECO:0000256" key="5">
    <source>
        <dbReference type="ARBA" id="ARBA00023065"/>
    </source>
</evidence>
<dbReference type="Gene3D" id="3.40.190.10">
    <property type="entry name" value="Periplasmic binding protein-like II"/>
    <property type="match status" value="1"/>
</dbReference>
<feature type="domain" description="Ionotropic glutamate receptor L-glutamate and glycine-binding" evidence="11">
    <location>
        <begin position="53"/>
        <end position="113"/>
    </location>
</feature>
<keyword evidence="6" id="KW-0472">Membrane</keyword>
<evidence type="ECO:0000259" key="11">
    <source>
        <dbReference type="SMART" id="SM00918"/>
    </source>
</evidence>
<evidence type="ECO:0000313" key="12">
    <source>
        <dbReference type="EMBL" id="KAG0719063.1"/>
    </source>
</evidence>
<dbReference type="EMBL" id="JACEEZ010015112">
    <property type="protein sequence ID" value="KAG0719063.1"/>
    <property type="molecule type" value="Genomic_DNA"/>
</dbReference>
<organism evidence="12 13">
    <name type="scientific">Chionoecetes opilio</name>
    <name type="common">Atlantic snow crab</name>
    <name type="synonym">Cancer opilio</name>
    <dbReference type="NCBI Taxonomy" id="41210"/>
    <lineage>
        <taxon>Eukaryota</taxon>
        <taxon>Metazoa</taxon>
        <taxon>Ecdysozoa</taxon>
        <taxon>Arthropoda</taxon>
        <taxon>Crustacea</taxon>
        <taxon>Multicrustacea</taxon>
        <taxon>Malacostraca</taxon>
        <taxon>Eumalacostraca</taxon>
        <taxon>Eucarida</taxon>
        <taxon>Decapoda</taxon>
        <taxon>Pleocyemata</taxon>
        <taxon>Brachyura</taxon>
        <taxon>Eubrachyura</taxon>
        <taxon>Majoidea</taxon>
        <taxon>Majidae</taxon>
        <taxon>Chionoecetes</taxon>
    </lineage>
</organism>
<keyword evidence="4" id="KW-1133">Transmembrane helix</keyword>
<dbReference type="SMART" id="SM00918">
    <property type="entry name" value="Lig_chan-Glu_bd"/>
    <property type="match status" value="1"/>
</dbReference>
<keyword evidence="2" id="KW-0813">Transport</keyword>
<dbReference type="GO" id="GO:0016020">
    <property type="term" value="C:membrane"/>
    <property type="evidence" value="ECO:0007669"/>
    <property type="project" value="UniProtKB-SubCell"/>
</dbReference>
<gene>
    <name evidence="12" type="primary">GLRK_2</name>
    <name evidence="12" type="ORF">GWK47_051267</name>
</gene>
<dbReference type="OrthoDB" id="6353234at2759"/>
<comment type="caution">
    <text evidence="12">The sequence shown here is derived from an EMBL/GenBank/DDBJ whole genome shotgun (WGS) entry which is preliminary data.</text>
</comment>
<name>A0A8J4Y0X9_CHIOP</name>
<keyword evidence="5" id="KW-0406">Ion transport</keyword>
<comment type="subcellular location">
    <subcellularLocation>
        <location evidence="1">Membrane</location>
        <topology evidence="1">Multi-pass membrane protein</topology>
    </subcellularLocation>
</comment>
<proteinExistence type="predicted"/>